<name>A0ABT9IKL5_9MICC</name>
<dbReference type="PANTHER" id="PTHR43658">
    <property type="entry name" value="SHORT-CHAIN DEHYDROGENASE/REDUCTASE"/>
    <property type="match status" value="1"/>
</dbReference>
<gene>
    <name evidence="4" type="ORF">Q9R02_00885</name>
</gene>
<dbReference type="PANTHER" id="PTHR43658:SF8">
    <property type="entry name" value="17-BETA-HYDROXYSTEROID DEHYDROGENASE 14-RELATED"/>
    <property type="match status" value="1"/>
</dbReference>
<dbReference type="RefSeq" id="WP_305994751.1">
    <property type="nucleotide sequence ID" value="NZ_JAVALS010000001.1"/>
</dbReference>
<evidence type="ECO:0000256" key="2">
    <source>
        <dbReference type="ARBA" id="ARBA00023002"/>
    </source>
</evidence>
<dbReference type="SUPFAM" id="SSF51735">
    <property type="entry name" value="NAD(P)-binding Rossmann-fold domains"/>
    <property type="match status" value="1"/>
</dbReference>
<dbReference type="Gene3D" id="3.40.50.720">
    <property type="entry name" value="NAD(P)-binding Rossmann-like Domain"/>
    <property type="match status" value="1"/>
</dbReference>
<accession>A0ABT9IKL5</accession>
<keyword evidence="2" id="KW-0560">Oxidoreductase</keyword>
<proteinExistence type="inferred from homology"/>
<dbReference type="PRINTS" id="PR00080">
    <property type="entry name" value="SDRFAMILY"/>
</dbReference>
<dbReference type="Proteomes" id="UP001232725">
    <property type="component" value="Unassembled WGS sequence"/>
</dbReference>
<dbReference type="InterPro" id="IPR002347">
    <property type="entry name" value="SDR_fam"/>
</dbReference>
<dbReference type="PROSITE" id="PS00061">
    <property type="entry name" value="ADH_SHORT"/>
    <property type="match status" value="1"/>
</dbReference>
<evidence type="ECO:0000256" key="3">
    <source>
        <dbReference type="RuleBase" id="RU000363"/>
    </source>
</evidence>
<reference evidence="4 5" key="1">
    <citation type="submission" date="2023-08" db="EMBL/GenBank/DDBJ databases">
        <title>Arthrobacter horti sp. nov., isolated from forest soil.</title>
        <authorList>
            <person name="Park M."/>
        </authorList>
    </citation>
    <scope>NUCLEOTIDE SEQUENCE [LARGE SCALE GENOMIC DNA]</scope>
    <source>
        <strain evidence="4 5">YJM1</strain>
    </source>
</reference>
<dbReference type="Pfam" id="PF00106">
    <property type="entry name" value="adh_short"/>
    <property type="match status" value="1"/>
</dbReference>
<dbReference type="PRINTS" id="PR00081">
    <property type="entry name" value="GDHRDH"/>
</dbReference>
<keyword evidence="5" id="KW-1185">Reference proteome</keyword>
<evidence type="ECO:0000256" key="1">
    <source>
        <dbReference type="ARBA" id="ARBA00006484"/>
    </source>
</evidence>
<comment type="similarity">
    <text evidence="1 3">Belongs to the short-chain dehydrogenases/reductases (SDR) family.</text>
</comment>
<evidence type="ECO:0000313" key="5">
    <source>
        <dbReference type="Proteomes" id="UP001232725"/>
    </source>
</evidence>
<dbReference type="InterPro" id="IPR020904">
    <property type="entry name" value="Sc_DH/Rdtase_CS"/>
</dbReference>
<organism evidence="4 5">
    <name type="scientific">Arthrobacter horti</name>
    <dbReference type="NCBI Taxonomy" id="3068273"/>
    <lineage>
        <taxon>Bacteria</taxon>
        <taxon>Bacillati</taxon>
        <taxon>Actinomycetota</taxon>
        <taxon>Actinomycetes</taxon>
        <taxon>Micrococcales</taxon>
        <taxon>Micrococcaceae</taxon>
        <taxon>Arthrobacter</taxon>
    </lineage>
</organism>
<evidence type="ECO:0000313" key="4">
    <source>
        <dbReference type="EMBL" id="MDP5225709.1"/>
    </source>
</evidence>
<dbReference type="InterPro" id="IPR036291">
    <property type="entry name" value="NAD(P)-bd_dom_sf"/>
</dbReference>
<sequence>MELSSTAALVTGGASGLGAATAAALAARGATVYALDLPSQIEAVVSSGATVPEGVTFIPGDVTDAAQVRAAVEQAASAVPLRTVVNCAGIAPSRRILGRQGPHDTELFARVVSINLVGTFTVMALAAEAIAATEADDAGQRGVVVNTASVAAFEGQIGQVAYAASKGGVVGMTLPAARDLARHGIRVCTIAPGIVDTPLLATVSDEYRAGLAASVPFPQRLCRPDEYARMVTMIVEHDYLNGETIRMDGALRMAPQ</sequence>
<protein>
    <submittedName>
        <fullName evidence="4">SDR family NAD(P)-dependent oxidoreductase</fullName>
    </submittedName>
</protein>
<dbReference type="EMBL" id="JAVALS010000001">
    <property type="protein sequence ID" value="MDP5225709.1"/>
    <property type="molecule type" value="Genomic_DNA"/>
</dbReference>
<comment type="caution">
    <text evidence="4">The sequence shown here is derived from an EMBL/GenBank/DDBJ whole genome shotgun (WGS) entry which is preliminary data.</text>
</comment>